<feature type="transmembrane region" description="Helical" evidence="7">
    <location>
        <begin position="301"/>
        <end position="331"/>
    </location>
</feature>
<evidence type="ECO:0000259" key="8">
    <source>
        <dbReference type="Pfam" id="PF06814"/>
    </source>
</evidence>
<dbReference type="InterPro" id="IPR009637">
    <property type="entry name" value="GPR107/GPR108-like"/>
</dbReference>
<keyword evidence="5 7" id="KW-0472">Membrane</keyword>
<dbReference type="RefSeq" id="XP_020436611.1">
    <property type="nucleotide sequence ID" value="XM_020573516.1"/>
</dbReference>
<keyword evidence="10" id="KW-1185">Reference proteome</keyword>
<dbReference type="GO" id="GO:0005829">
    <property type="term" value="C:cytosol"/>
    <property type="evidence" value="ECO:0007669"/>
    <property type="project" value="GOC"/>
</dbReference>
<dbReference type="OMA" id="WIAYEVY"/>
<dbReference type="STRING" id="670386.D3B2C2"/>
<evidence type="ECO:0000256" key="3">
    <source>
        <dbReference type="ARBA" id="ARBA00022729"/>
    </source>
</evidence>
<feature type="transmembrane region" description="Helical" evidence="7">
    <location>
        <begin position="343"/>
        <end position="360"/>
    </location>
</feature>
<evidence type="ECO:0000313" key="9">
    <source>
        <dbReference type="EMBL" id="EFA84497.1"/>
    </source>
</evidence>
<evidence type="ECO:0000256" key="5">
    <source>
        <dbReference type="ARBA" id="ARBA00023136"/>
    </source>
</evidence>
<feature type="transmembrane region" description="Helical" evidence="7">
    <location>
        <begin position="409"/>
        <end position="432"/>
    </location>
</feature>
<dbReference type="PANTHER" id="PTHR21229">
    <property type="entry name" value="LUNG SEVEN TRANSMEMBRANE RECEPTOR"/>
    <property type="match status" value="1"/>
</dbReference>
<evidence type="ECO:0000256" key="4">
    <source>
        <dbReference type="ARBA" id="ARBA00022989"/>
    </source>
</evidence>
<evidence type="ECO:0000256" key="7">
    <source>
        <dbReference type="SAM" id="Phobius"/>
    </source>
</evidence>
<feature type="transmembrane region" description="Helical" evidence="7">
    <location>
        <begin position="235"/>
        <end position="255"/>
    </location>
</feature>
<dbReference type="GO" id="GO:0005794">
    <property type="term" value="C:Golgi apparatus"/>
    <property type="evidence" value="ECO:0007669"/>
    <property type="project" value="TreeGrafter"/>
</dbReference>
<dbReference type="GO" id="GO:0016020">
    <property type="term" value="C:membrane"/>
    <property type="evidence" value="ECO:0007669"/>
    <property type="project" value="UniProtKB-SubCell"/>
</dbReference>
<comment type="subcellular location">
    <subcellularLocation>
        <location evidence="1">Membrane</location>
        <topology evidence="1">Multi-pass membrane protein</topology>
    </subcellularLocation>
</comment>
<sequence length="553" mass="62566">MRNLNVSLKVKIVIFSLLYLTCIIGQSNALKYKFGFSTDTDGNGIIFRAAQYKPNSFNTPPGNGKSYALFDGTFEVKSNDSDSGSSSIKDDPKKLAPIDLVFYNSDDDSRIGYSDDGVFSLCCTQALYNAGKCSEVGSIIIDTAAKSTISDFTTYTQSDITDNTIFAVNLDFQPLSLNSPVQLPIQYNVTKEGVYYLMVVSCKAIVFKNYTNIYTSGVVSFMNPFGYLGGERFPLLYFDLVLAILYLLTSLLWLALSFRFRKTLLPLQYWIGLVISLGFLEMITSYGVYSTANKKGSFSKAALFFQFLFFTIGHAFARLLVLIVSMGYGILIPTLTRITKYKIGVLTALYIFFRFLMSYADTSISGIILSIPVSVIDTVYYYWIFISLINIFNNLKLKRQQAKLKTIKSFCIVLVISAIISGLLLIVSLIVLSRPRDKVWKSLWIWDAVWDMLYFLILCSIVWIWRPSEISHTLGYNEITDIDDEDVTLEPIGGVSITHRLSVLRENDDGEQIGVTQDKEELEEQKREREQAMSEADEYEQYKKDVANTFEFN</sequence>
<feature type="region of interest" description="Disordered" evidence="6">
    <location>
        <begin position="511"/>
        <end position="538"/>
    </location>
</feature>
<evidence type="ECO:0000256" key="6">
    <source>
        <dbReference type="SAM" id="MobiDB-lite"/>
    </source>
</evidence>
<evidence type="ECO:0000256" key="2">
    <source>
        <dbReference type="ARBA" id="ARBA00022692"/>
    </source>
</evidence>
<accession>D3B2C2</accession>
<dbReference type="InterPro" id="IPR053937">
    <property type="entry name" value="GOST_TM"/>
</dbReference>
<organism evidence="9 10">
    <name type="scientific">Heterostelium pallidum (strain ATCC 26659 / Pp 5 / PN500)</name>
    <name type="common">Cellular slime mold</name>
    <name type="synonym">Polysphondylium pallidum</name>
    <dbReference type="NCBI Taxonomy" id="670386"/>
    <lineage>
        <taxon>Eukaryota</taxon>
        <taxon>Amoebozoa</taxon>
        <taxon>Evosea</taxon>
        <taxon>Eumycetozoa</taxon>
        <taxon>Dictyostelia</taxon>
        <taxon>Acytosteliales</taxon>
        <taxon>Acytosteliaceae</taxon>
        <taxon>Heterostelium</taxon>
    </lineage>
</organism>
<keyword evidence="2 7" id="KW-0812">Transmembrane</keyword>
<dbReference type="AlphaFoldDB" id="D3B2C2"/>
<feature type="transmembrane region" description="Helical" evidence="7">
    <location>
        <begin position="444"/>
        <end position="465"/>
    </location>
</feature>
<dbReference type="InParanoid" id="D3B2C2"/>
<evidence type="ECO:0000313" key="10">
    <source>
        <dbReference type="Proteomes" id="UP000001396"/>
    </source>
</evidence>
<gene>
    <name evidence="9" type="ORF">PPL_02531</name>
</gene>
<protein>
    <submittedName>
        <fullName evidence="9">Seven transmembrane domain protein</fullName>
    </submittedName>
</protein>
<dbReference type="PANTHER" id="PTHR21229:SF1">
    <property type="entry name" value="GH17801P"/>
    <property type="match status" value="1"/>
</dbReference>
<keyword evidence="4 7" id="KW-1133">Transmembrane helix</keyword>
<reference evidence="9 10" key="1">
    <citation type="journal article" date="2011" name="Genome Res.">
        <title>Phylogeny-wide analysis of social amoeba genomes highlights ancient origins for complex intercellular communication.</title>
        <authorList>
            <person name="Heidel A.J."/>
            <person name="Lawal H.M."/>
            <person name="Felder M."/>
            <person name="Schilde C."/>
            <person name="Helps N.R."/>
            <person name="Tunggal B."/>
            <person name="Rivero F."/>
            <person name="John U."/>
            <person name="Schleicher M."/>
            <person name="Eichinger L."/>
            <person name="Platzer M."/>
            <person name="Noegel A.A."/>
            <person name="Schaap P."/>
            <person name="Gloeckner G."/>
        </authorList>
    </citation>
    <scope>NUCLEOTIDE SEQUENCE [LARGE SCALE GENOMIC DNA]</scope>
    <source>
        <strain evidence="10">ATCC 26659 / Pp 5 / PN500</strain>
    </source>
</reference>
<feature type="transmembrane region" description="Helical" evidence="7">
    <location>
        <begin position="267"/>
        <end position="289"/>
    </location>
</feature>
<keyword evidence="3" id="KW-0732">Signal</keyword>
<dbReference type="GO" id="GO:0042147">
    <property type="term" value="P:retrograde transport, endosome to Golgi"/>
    <property type="evidence" value="ECO:0007669"/>
    <property type="project" value="TreeGrafter"/>
</dbReference>
<proteinExistence type="predicted"/>
<evidence type="ECO:0000256" key="1">
    <source>
        <dbReference type="ARBA" id="ARBA00004141"/>
    </source>
</evidence>
<dbReference type="GeneID" id="31358056"/>
<dbReference type="Proteomes" id="UP000001396">
    <property type="component" value="Unassembled WGS sequence"/>
</dbReference>
<dbReference type="Pfam" id="PF06814">
    <property type="entry name" value="GOST_TM"/>
    <property type="match status" value="1"/>
</dbReference>
<feature type="domain" description="GOST seven transmembrane" evidence="8">
    <location>
        <begin position="234"/>
        <end position="469"/>
    </location>
</feature>
<comment type="caution">
    <text evidence="9">The sequence shown here is derived from an EMBL/GenBank/DDBJ whole genome shotgun (WGS) entry which is preliminary data.</text>
</comment>
<dbReference type="FunCoup" id="D3B2C2">
    <property type="interactions" value="617"/>
</dbReference>
<name>D3B2C2_HETP5</name>
<dbReference type="EMBL" id="ADBJ01000009">
    <property type="protein sequence ID" value="EFA84497.1"/>
    <property type="molecule type" value="Genomic_DNA"/>
</dbReference>